<protein>
    <recommendedName>
        <fullName evidence="2">Apple domain-containing protein</fullName>
    </recommendedName>
</protein>
<keyword evidence="1" id="KW-0812">Transmembrane</keyword>
<dbReference type="AlphaFoldDB" id="A0A0V1EVA7"/>
<name>A0A0V1EVA7_TRIPS</name>
<evidence type="ECO:0000256" key="1">
    <source>
        <dbReference type="SAM" id="Phobius"/>
    </source>
</evidence>
<dbReference type="Proteomes" id="UP000054632">
    <property type="component" value="Unassembled WGS sequence"/>
</dbReference>
<reference evidence="3 4" key="1">
    <citation type="submission" date="2015-01" db="EMBL/GenBank/DDBJ databases">
        <title>Evolution of Trichinella species and genotypes.</title>
        <authorList>
            <person name="Korhonen P.K."/>
            <person name="Edoardo P."/>
            <person name="Giuseppe L.R."/>
            <person name="Gasser R.B."/>
        </authorList>
    </citation>
    <scope>NUCLEOTIDE SEQUENCE [LARGE SCALE GENOMIC DNA]</scope>
    <source>
        <strain evidence="3">ISS13</strain>
    </source>
</reference>
<evidence type="ECO:0000259" key="2">
    <source>
        <dbReference type="PROSITE" id="PS50948"/>
    </source>
</evidence>
<dbReference type="InterPro" id="IPR003609">
    <property type="entry name" value="Pan_app"/>
</dbReference>
<keyword evidence="1" id="KW-1133">Transmembrane helix</keyword>
<organism evidence="3 4">
    <name type="scientific">Trichinella pseudospiralis</name>
    <name type="common">Parasitic roundworm</name>
    <dbReference type="NCBI Taxonomy" id="6337"/>
    <lineage>
        <taxon>Eukaryota</taxon>
        <taxon>Metazoa</taxon>
        <taxon>Ecdysozoa</taxon>
        <taxon>Nematoda</taxon>
        <taxon>Enoplea</taxon>
        <taxon>Dorylaimia</taxon>
        <taxon>Trichinellida</taxon>
        <taxon>Trichinellidae</taxon>
        <taxon>Trichinella</taxon>
    </lineage>
</organism>
<sequence length="1266" mass="145931">MEKAIFFRYMIVILIVKNKKMLTWQQCFLICAFVQLWVTVILALKSMKIMKTFFIKHCEGIEYAAYLQDSGMTCVLDKQKVSTETFKTFKMKMVPNLSLQACIILCNQLSNCIAIKHVNGHHICYMFASKKNETKRDLGSHTLTYLKGCKRGSYFLSEIKNDTIMNTSMFFISIDVQEEEATYIVENRATIESIWGKTVLISRHGSLVSCLVACTGQDKKRGCNAVIYNPTTMKCILLKTETVSPPVSFKWNAEKHLFLLHLTVPWDLKVNSVLISTSHNITYELIAKSRATAHPEAIRHPRTNQMGQILTEAFVQLYRFMEVCKVNVIHNGIIKNVTSIQIMANVRSVNRCLHFCRPILHQLFYCAIIYSRHNYKCELLKRSTERSNVYLVDSGNNLVELVNCYPGIRKMFTKYYFLVALLMQIWPCKSTLFAAYLNDAQMTCILDQRKVSSSLLQAFDMQKCYLLDAHINSITTETQSGSYYVIFIYGCLKVFGGVFISLQMKILNKTLIVERRPANDSIHSEIIENNRKECTADCLVACYAKNWQTGCNAIVYNPKTSFCTLLKHEIPKPPITFTHHEMTLMLLLHLTLPWDVKVNSVAIKTTHNISYELISESLATIDFEKISGASTKQVERTSTEAYVHLHRYMEVCKVNVIHNGIIENVTSVEIILNVRSINKCLHFCRPWLRQNTEESRAYFVDGENSLIELLNCYPDRQDERRNNPSPVRYYLKEIGEICVLEFYNSTQLSAFNPIKTLKNVESIKSCIYACRLCHSPYLCLAINYTMKKHCTLLRRKSSYEIYKQCKGTLFSAYLNDAQMTCVLDKRKVTTTSLQPYAMRAVFGKSFQKCILICNLLRSENKCSAIKYFQNTDKCYLFATKINSTTAETPHGSYNVMFVYGCKQGKLYLHQIATHPMLVFGGTFTSLKVEIVNKTLIIERRPTIDSIRSTIIENDRKTSTADCVVTCYAKSWHTGCNAVIYNNRTSFCTLLKHETPTPPITFTHHEMTLMLLLHLTLPWDVKVNSVAIKTTHNISYELISESRATIDFEKISGASTKQVERTSTEAYVHLHRYMEVCKVNVIHNGIIENVTSIEIIANVRSVNRCLHFCRPILHQLFYCAIIYSRHNYKCELLKRNTERSSAYFVDGENNLMELLNCYPDRQSLRINNPLPLQYYLKETGEICVLEFYNATQLRGFYPIETLENVENLKSCIYACRLRYYSCICLAINYTMKKQCILLRKEPNYGIYNVEHRSIFGEMLFCEPGTLE</sequence>
<comment type="caution">
    <text evidence="3">The sequence shown here is derived from an EMBL/GenBank/DDBJ whole genome shotgun (WGS) entry which is preliminary data.</text>
</comment>
<evidence type="ECO:0000313" key="4">
    <source>
        <dbReference type="Proteomes" id="UP000054632"/>
    </source>
</evidence>
<dbReference type="SUPFAM" id="SSF57414">
    <property type="entry name" value="Hairpin loop containing domain-like"/>
    <property type="match status" value="1"/>
</dbReference>
<feature type="domain" description="Apple" evidence="2">
    <location>
        <begin position="821"/>
        <end position="901"/>
    </location>
</feature>
<keyword evidence="1" id="KW-0472">Membrane</keyword>
<gene>
    <name evidence="3" type="ORF">T4A_11472</name>
</gene>
<dbReference type="EMBL" id="JYDR01000006">
    <property type="protein sequence ID" value="KRY77572.1"/>
    <property type="molecule type" value="Genomic_DNA"/>
</dbReference>
<evidence type="ECO:0000313" key="3">
    <source>
        <dbReference type="EMBL" id="KRY77572.1"/>
    </source>
</evidence>
<accession>A0A0V1EVA7</accession>
<feature type="transmembrane region" description="Helical" evidence="1">
    <location>
        <begin position="23"/>
        <end position="44"/>
    </location>
</feature>
<dbReference type="PROSITE" id="PS50948">
    <property type="entry name" value="PAN"/>
    <property type="match status" value="1"/>
</dbReference>
<proteinExistence type="predicted"/>
<feature type="transmembrane region" description="Helical" evidence="1">
    <location>
        <begin position="415"/>
        <end position="437"/>
    </location>
</feature>
<feature type="transmembrane region" description="Helical" evidence="1">
    <location>
        <begin position="483"/>
        <end position="502"/>
    </location>
</feature>